<keyword evidence="8" id="KW-0472">Membrane</keyword>
<evidence type="ECO:0000256" key="2">
    <source>
        <dbReference type="ARBA" id="ARBA00022617"/>
    </source>
</evidence>
<dbReference type="PANTHER" id="PTHR35008">
    <property type="entry name" value="BLL4482 PROTEIN-RELATED"/>
    <property type="match status" value="1"/>
</dbReference>
<feature type="region of interest" description="Disordered" evidence="7">
    <location>
        <begin position="1"/>
        <end position="33"/>
    </location>
</feature>
<dbReference type="Gene3D" id="1.10.760.10">
    <property type="entry name" value="Cytochrome c-like domain"/>
    <property type="match status" value="1"/>
</dbReference>
<dbReference type="InterPro" id="IPR008168">
    <property type="entry name" value="Cyt_C_IC"/>
</dbReference>
<dbReference type="SUPFAM" id="SSF46626">
    <property type="entry name" value="Cytochrome c"/>
    <property type="match status" value="1"/>
</dbReference>
<reference evidence="10 11" key="1">
    <citation type="submission" date="2017-10" db="EMBL/GenBank/DDBJ databases">
        <title>Draft genome of Longibacter Salinarum.</title>
        <authorList>
            <person name="Goh K.M."/>
            <person name="Shamsir M.S."/>
            <person name="Lim S.W."/>
        </authorList>
    </citation>
    <scope>NUCLEOTIDE SEQUENCE [LARGE SCALE GENOMIC DNA]</scope>
    <source>
        <strain evidence="10 11">KCTC 52045</strain>
    </source>
</reference>
<name>A0A2A8CX56_9BACT</name>
<comment type="caution">
    <text evidence="10">The sequence shown here is derived from an EMBL/GenBank/DDBJ whole genome shotgun (WGS) entry which is preliminary data.</text>
</comment>
<dbReference type="InterPro" id="IPR051459">
    <property type="entry name" value="Cytochrome_c-type_DH"/>
</dbReference>
<keyword evidence="11" id="KW-1185">Reference proteome</keyword>
<proteinExistence type="predicted"/>
<keyword evidence="8" id="KW-0812">Transmembrane</keyword>
<dbReference type="Pfam" id="PF00034">
    <property type="entry name" value="Cytochrom_C"/>
    <property type="match status" value="1"/>
</dbReference>
<dbReference type="GO" id="GO:0020037">
    <property type="term" value="F:heme binding"/>
    <property type="evidence" value="ECO:0007669"/>
    <property type="project" value="InterPro"/>
</dbReference>
<evidence type="ECO:0000256" key="8">
    <source>
        <dbReference type="SAM" id="Phobius"/>
    </source>
</evidence>
<keyword evidence="4" id="KW-0249">Electron transport</keyword>
<keyword evidence="2 6" id="KW-0349">Heme</keyword>
<keyword evidence="5 6" id="KW-0408">Iron</keyword>
<evidence type="ECO:0000313" key="11">
    <source>
        <dbReference type="Proteomes" id="UP000220102"/>
    </source>
</evidence>
<dbReference type="AlphaFoldDB" id="A0A2A8CX56"/>
<feature type="region of interest" description="Disordered" evidence="7">
    <location>
        <begin position="193"/>
        <end position="212"/>
    </location>
</feature>
<protein>
    <submittedName>
        <fullName evidence="10">Cytochrome C</fullName>
    </submittedName>
</protein>
<dbReference type="OrthoDB" id="9811395at2"/>
<dbReference type="PROSITE" id="PS51007">
    <property type="entry name" value="CYTC"/>
    <property type="match status" value="1"/>
</dbReference>
<evidence type="ECO:0000259" key="9">
    <source>
        <dbReference type="PROSITE" id="PS51007"/>
    </source>
</evidence>
<evidence type="ECO:0000256" key="6">
    <source>
        <dbReference type="PROSITE-ProRule" id="PRU00433"/>
    </source>
</evidence>
<keyword evidence="8" id="KW-1133">Transmembrane helix</keyword>
<evidence type="ECO:0000313" key="10">
    <source>
        <dbReference type="EMBL" id="PEN13200.1"/>
    </source>
</evidence>
<dbReference type="GO" id="GO:0009055">
    <property type="term" value="F:electron transfer activity"/>
    <property type="evidence" value="ECO:0007669"/>
    <property type="project" value="InterPro"/>
</dbReference>
<evidence type="ECO:0000256" key="7">
    <source>
        <dbReference type="SAM" id="MobiDB-lite"/>
    </source>
</evidence>
<dbReference type="RefSeq" id="WP_098075793.1">
    <property type="nucleotide sequence ID" value="NZ_PDEQ01000005.1"/>
</dbReference>
<dbReference type="EMBL" id="PDEQ01000005">
    <property type="protein sequence ID" value="PEN13200.1"/>
    <property type="molecule type" value="Genomic_DNA"/>
</dbReference>
<evidence type="ECO:0000256" key="5">
    <source>
        <dbReference type="ARBA" id="ARBA00023004"/>
    </source>
</evidence>
<keyword evidence="3 6" id="KW-0479">Metal-binding</keyword>
<feature type="region of interest" description="Disordered" evidence="7">
    <location>
        <begin position="218"/>
        <end position="248"/>
    </location>
</feature>
<dbReference type="InterPro" id="IPR036909">
    <property type="entry name" value="Cyt_c-like_dom_sf"/>
</dbReference>
<feature type="domain" description="Cytochrome c" evidence="9">
    <location>
        <begin position="101"/>
        <end position="191"/>
    </location>
</feature>
<dbReference type="PANTHER" id="PTHR35008:SF4">
    <property type="entry name" value="BLL4482 PROTEIN"/>
    <property type="match status" value="1"/>
</dbReference>
<dbReference type="GO" id="GO:0005506">
    <property type="term" value="F:iron ion binding"/>
    <property type="evidence" value="ECO:0007669"/>
    <property type="project" value="InterPro"/>
</dbReference>
<feature type="transmembrane region" description="Helical" evidence="8">
    <location>
        <begin position="56"/>
        <end position="74"/>
    </location>
</feature>
<evidence type="ECO:0000256" key="3">
    <source>
        <dbReference type="ARBA" id="ARBA00022723"/>
    </source>
</evidence>
<evidence type="ECO:0000256" key="1">
    <source>
        <dbReference type="ARBA" id="ARBA00022448"/>
    </source>
</evidence>
<organism evidence="10 11">
    <name type="scientific">Longibacter salinarum</name>
    <dbReference type="NCBI Taxonomy" id="1850348"/>
    <lineage>
        <taxon>Bacteria</taxon>
        <taxon>Pseudomonadati</taxon>
        <taxon>Rhodothermota</taxon>
        <taxon>Rhodothermia</taxon>
        <taxon>Rhodothermales</taxon>
        <taxon>Salisaetaceae</taxon>
        <taxon>Longibacter</taxon>
    </lineage>
</organism>
<dbReference type="Proteomes" id="UP000220102">
    <property type="component" value="Unassembled WGS sequence"/>
</dbReference>
<gene>
    <name evidence="10" type="ORF">CRI94_11200</name>
</gene>
<feature type="compositionally biased region" description="Low complexity" evidence="7">
    <location>
        <begin position="1"/>
        <end position="12"/>
    </location>
</feature>
<dbReference type="InterPro" id="IPR009056">
    <property type="entry name" value="Cyt_c-like_dom"/>
</dbReference>
<evidence type="ECO:0000256" key="4">
    <source>
        <dbReference type="ARBA" id="ARBA00022982"/>
    </source>
</evidence>
<dbReference type="PRINTS" id="PR00605">
    <property type="entry name" value="CYTCHROMECIC"/>
</dbReference>
<accession>A0A2A8CX56</accession>
<sequence length="278" mass="30289">MPDESSTPPESSENARNSAADEGARSEASSPEPIDMLAPLFREQSLPPEGMEAPPMWLWMVIFGVVLFSTFYLGHYTGDFSPDPWLQSSDPVVATTTEPEEVEVDGAQIYSSRCATCHQSDGEGISGAFPPLNQAEWVTGDKGQIIRILLQGMIGEVEVRGNVYNGNMPAWGNQLSDQEIAAVITHVRQSWDNSASEVTGEEVQSVRSATEGRVQAWTAEELQQPENMGVGDVEDDAGTSNDTTATEDATAALRFMRGDRSGERRAYASMAQHMRGRR</sequence>
<keyword evidence="1" id="KW-0813">Transport</keyword>